<proteinExistence type="predicted"/>
<evidence type="ECO:0000259" key="2">
    <source>
        <dbReference type="PROSITE" id="PS50943"/>
    </source>
</evidence>
<reference evidence="4" key="1">
    <citation type="submission" date="2017-09" db="EMBL/GenBank/DDBJ databases">
        <authorList>
            <person name="Shetty A S."/>
        </authorList>
    </citation>
    <scope>NUCLEOTIDE SEQUENCE [LARGE SCALE GENOMIC DNA]</scope>
</reference>
<dbReference type="CDD" id="cd00093">
    <property type="entry name" value="HTH_XRE"/>
    <property type="match status" value="1"/>
</dbReference>
<name>A0A285PUB6_9FIRM</name>
<dbReference type="Proteomes" id="UP000217549">
    <property type="component" value="Chromosome I"/>
</dbReference>
<protein>
    <submittedName>
        <fullName evidence="3">Cro/C1-type HTH domain profile</fullName>
    </submittedName>
</protein>
<dbReference type="InterPro" id="IPR001387">
    <property type="entry name" value="Cro/C1-type_HTH"/>
</dbReference>
<evidence type="ECO:0000313" key="4">
    <source>
        <dbReference type="Proteomes" id="UP000217549"/>
    </source>
</evidence>
<dbReference type="GeneID" id="74988583"/>
<dbReference type="KEGG" id="ehl:EHLA_2677"/>
<dbReference type="AlphaFoldDB" id="A0A285PUB6"/>
<sequence>MESRIKMLREKRGLIQELLAVEIGVTQQMLSKYEKDITIIKVDVLKRIAEYFNVTTDYLLGLSDMKRDLSGQIKMNETLDEYYDLIEVYRRMDGYDREMVWSIMQTVGKTAEKRKRGVGNDKSSDL</sequence>
<dbReference type="SUPFAM" id="SSF47413">
    <property type="entry name" value="lambda repressor-like DNA-binding domains"/>
    <property type="match status" value="1"/>
</dbReference>
<dbReference type="Pfam" id="PF01381">
    <property type="entry name" value="HTH_3"/>
    <property type="match status" value="1"/>
</dbReference>
<gene>
    <name evidence="3" type="ORF">EHLA_2677</name>
</gene>
<evidence type="ECO:0000256" key="1">
    <source>
        <dbReference type="ARBA" id="ARBA00023125"/>
    </source>
</evidence>
<dbReference type="RefSeq" id="WP_096241042.1">
    <property type="nucleotide sequence ID" value="NZ_LT907978.1"/>
</dbReference>
<dbReference type="PANTHER" id="PTHR46558:SF11">
    <property type="entry name" value="HTH-TYPE TRANSCRIPTIONAL REGULATOR XRE"/>
    <property type="match status" value="1"/>
</dbReference>
<keyword evidence="4" id="KW-1185">Reference proteome</keyword>
<accession>A0A285PUB6</accession>
<organism evidence="3 4">
    <name type="scientific">Anaerobutyricum hallii</name>
    <dbReference type="NCBI Taxonomy" id="39488"/>
    <lineage>
        <taxon>Bacteria</taxon>
        <taxon>Bacillati</taxon>
        <taxon>Bacillota</taxon>
        <taxon>Clostridia</taxon>
        <taxon>Lachnospirales</taxon>
        <taxon>Lachnospiraceae</taxon>
        <taxon>Anaerobutyricum</taxon>
    </lineage>
</organism>
<dbReference type="Gene3D" id="1.10.260.40">
    <property type="entry name" value="lambda repressor-like DNA-binding domains"/>
    <property type="match status" value="1"/>
</dbReference>
<dbReference type="GO" id="GO:0003677">
    <property type="term" value="F:DNA binding"/>
    <property type="evidence" value="ECO:0007669"/>
    <property type="project" value="UniProtKB-KW"/>
</dbReference>
<evidence type="ECO:0000313" key="3">
    <source>
        <dbReference type="EMBL" id="SOB73231.1"/>
    </source>
</evidence>
<dbReference type="PROSITE" id="PS50943">
    <property type="entry name" value="HTH_CROC1"/>
    <property type="match status" value="1"/>
</dbReference>
<feature type="domain" description="HTH cro/C1-type" evidence="2">
    <location>
        <begin position="5"/>
        <end position="59"/>
    </location>
</feature>
<keyword evidence="1" id="KW-0238">DNA-binding</keyword>
<dbReference type="EMBL" id="LT907978">
    <property type="protein sequence ID" value="SOB73231.1"/>
    <property type="molecule type" value="Genomic_DNA"/>
</dbReference>
<dbReference type="InterPro" id="IPR010982">
    <property type="entry name" value="Lambda_DNA-bd_dom_sf"/>
</dbReference>
<dbReference type="SMART" id="SM00530">
    <property type="entry name" value="HTH_XRE"/>
    <property type="match status" value="1"/>
</dbReference>
<dbReference type="PANTHER" id="PTHR46558">
    <property type="entry name" value="TRACRIPTIONAL REGULATORY PROTEIN-RELATED-RELATED"/>
    <property type="match status" value="1"/>
</dbReference>